<dbReference type="Gene3D" id="3.30.420.40">
    <property type="match status" value="2"/>
</dbReference>
<dbReference type="VEuPathDB" id="FungiDB:RhiirA1_510589"/>
<dbReference type="Proteomes" id="UP000232688">
    <property type="component" value="Unassembled WGS sequence"/>
</dbReference>
<dbReference type="PANTHER" id="PTHR14187">
    <property type="entry name" value="ALPHA KINASE/ELONGATION FACTOR 2 KINASE"/>
    <property type="match status" value="1"/>
</dbReference>
<reference evidence="2 3" key="1">
    <citation type="submission" date="2017-10" db="EMBL/GenBank/DDBJ databases">
        <title>Extensive intraspecific genome diversity in a model arbuscular mycorrhizal fungus.</title>
        <authorList>
            <person name="Chen E.C.H."/>
            <person name="Morin E."/>
            <person name="Baudet D."/>
            <person name="Noel J."/>
            <person name="Ndikumana S."/>
            <person name="Charron P."/>
            <person name="St-Onge C."/>
            <person name="Giorgi J."/>
            <person name="Grigoriev I.V."/>
            <person name="Roux C."/>
            <person name="Martin F.M."/>
            <person name="Corradi N."/>
        </authorList>
    </citation>
    <scope>NUCLEOTIDE SEQUENCE [LARGE SCALE GENOMIC DNA]</scope>
    <source>
        <strain evidence="2 3">A1</strain>
    </source>
</reference>
<proteinExistence type="predicted"/>
<evidence type="ECO:0000313" key="2">
    <source>
        <dbReference type="EMBL" id="PKC74732.1"/>
    </source>
</evidence>
<evidence type="ECO:0008006" key="4">
    <source>
        <dbReference type="Google" id="ProtNLM"/>
    </source>
</evidence>
<accession>A0A2N0SGP4</accession>
<dbReference type="PANTHER" id="PTHR14187:SF5">
    <property type="entry name" value="HEAT SHOCK 70 KDA PROTEIN 12A"/>
    <property type="match status" value="1"/>
</dbReference>
<feature type="region of interest" description="Disordered" evidence="1">
    <location>
        <begin position="36"/>
        <end position="57"/>
    </location>
</feature>
<comment type="caution">
    <text evidence="2">The sequence shown here is derived from an EMBL/GenBank/DDBJ whole genome shotgun (WGS) entry which is preliminary data.</text>
</comment>
<dbReference type="VEuPathDB" id="FungiDB:FUN_018047"/>
<organism evidence="2 3">
    <name type="scientific">Rhizophagus irregularis</name>
    <dbReference type="NCBI Taxonomy" id="588596"/>
    <lineage>
        <taxon>Eukaryota</taxon>
        <taxon>Fungi</taxon>
        <taxon>Fungi incertae sedis</taxon>
        <taxon>Mucoromycota</taxon>
        <taxon>Glomeromycotina</taxon>
        <taxon>Glomeromycetes</taxon>
        <taxon>Glomerales</taxon>
        <taxon>Glomeraceae</taxon>
        <taxon>Rhizophagus</taxon>
    </lineage>
</organism>
<gene>
    <name evidence="2" type="ORF">RhiirA1_510589</name>
</gene>
<dbReference type="Gene3D" id="3.90.640.10">
    <property type="entry name" value="Actin, Chain A, domain 4"/>
    <property type="match status" value="1"/>
</dbReference>
<reference evidence="2 3" key="2">
    <citation type="submission" date="2017-10" db="EMBL/GenBank/DDBJ databases">
        <title>Genome analyses suggest a sexual origin of heterokaryosis in a supposedly ancient asexual fungus.</title>
        <authorList>
            <person name="Corradi N."/>
            <person name="Sedzielewska K."/>
            <person name="Noel J."/>
            <person name="Charron P."/>
            <person name="Farinelli L."/>
            <person name="Marton T."/>
            <person name="Kruger M."/>
            <person name="Pelin A."/>
            <person name="Brachmann A."/>
            <person name="Corradi N."/>
        </authorList>
    </citation>
    <scope>NUCLEOTIDE SEQUENCE [LARGE SCALE GENOMIC DNA]</scope>
    <source>
        <strain evidence="2 3">A1</strain>
    </source>
</reference>
<dbReference type="AlphaFoldDB" id="A0A2N0SGP4"/>
<name>A0A2N0SGP4_9GLOM</name>
<dbReference type="InterPro" id="IPR043129">
    <property type="entry name" value="ATPase_NBD"/>
</dbReference>
<evidence type="ECO:0000313" key="3">
    <source>
        <dbReference type="Proteomes" id="UP000232688"/>
    </source>
</evidence>
<dbReference type="SUPFAM" id="SSF53067">
    <property type="entry name" value="Actin-like ATPase domain"/>
    <property type="match status" value="2"/>
</dbReference>
<protein>
    <recommendedName>
        <fullName evidence="4">Hsp70 family protein</fullName>
    </recommendedName>
</protein>
<evidence type="ECO:0000256" key="1">
    <source>
        <dbReference type="SAM" id="MobiDB-lite"/>
    </source>
</evidence>
<dbReference type="EMBL" id="LLXH01000042">
    <property type="protein sequence ID" value="PKC74732.1"/>
    <property type="molecule type" value="Genomic_DNA"/>
</dbReference>
<dbReference type="VEuPathDB" id="FungiDB:RhiirFUN_019461"/>
<sequence length="865" mass="101538">MNLLEKFDRLNNRLTSLLEENKELKQHYKNLQEQHQELKEKLDESDYNSLQEENKELKEKLEERDKQYQQHFINLEKQKNEQLELNLQCKNLQETNKDLKQRILNQEKQETNLLEENERLKRQCKNLQGENKNLKQKLNEKLEENERIKRQCKNLQGENKNLKQKLDSRLEENEKLKQQYKNLQNKFNERDYKNLQEENKKLKENLNEKENQFQQHIINLEKQKDEQLEIFSQNLEKALGKLELDELNEVNENEIKNLKEKNKSTTFPLIDDDIKDKEFIQPIEDSSGSVPFPFNQTYSDGYSSSENECSQDSFNTNDIDNIRVVVGLDFGATYSGFSYCHTTEPKNINTNSQWPDIMGFLKTNTVLQYDDSYNTVKSWGYSALAKRPPKRGKKNESETRPVELFKLHLTCNKKPYLPGELRYEKAITDYLRKIGQVIKDNIKKFWPGIDFFQQVLLVLTVPAEYSDKQIAIMRDCVFNAELINVRCSKNLRFTTEPEAVAIYCLEDDILTIGSNFMVVDCGGGTVDLTTRKLLENNKLGEITERAGDFCGSTYIDQEFINFLRKKLGSNAVDLFIENNYGQYQYMIQDFCRNVKLNFTGESSEYRPYELEIEETAPVLLQYVNEETKYIMEENEWIIEIKYEDVKAMYDPVVDRIINLIRSQLDSIRNIQGEFSAIFLAGGFSESRYLQKRIKKEFRDVVKNICVPRCPIAAISRGAVMYGLSSNVISTRILKYTYGIEVVNYWMEEDPINRRLNNGRIVRFHRLAKRGTQVETNQKVTTFFTPLSPLQTRVSFKIFFTKEDNAKYCDEPGMQRLGKLVVNLPGSGLLDRLLFEFTFGQMEITVNVKNETNGQRYSTTFKLETD</sequence>